<reference evidence="3 4" key="1">
    <citation type="submission" date="2019-05" db="EMBL/GenBank/DDBJ databases">
        <title>Ruegeria sp. nov., isolated from tidal flat.</title>
        <authorList>
            <person name="Kim W."/>
        </authorList>
    </citation>
    <scope>NUCLEOTIDE SEQUENCE [LARGE SCALE GENOMIC DNA]</scope>
    <source>
        <strain evidence="3 4">CAU 1488</strain>
    </source>
</reference>
<evidence type="ECO:0000256" key="1">
    <source>
        <dbReference type="SAM" id="MobiDB-lite"/>
    </source>
</evidence>
<evidence type="ECO:0000313" key="3">
    <source>
        <dbReference type="EMBL" id="TMV05600.1"/>
    </source>
</evidence>
<keyword evidence="4" id="KW-1185">Reference proteome</keyword>
<comment type="caution">
    <text evidence="3">The sequence shown here is derived from an EMBL/GenBank/DDBJ whole genome shotgun (WGS) entry which is preliminary data.</text>
</comment>
<dbReference type="SUPFAM" id="SSF53756">
    <property type="entry name" value="UDP-Glycosyltransferase/glycogen phosphorylase"/>
    <property type="match status" value="1"/>
</dbReference>
<organism evidence="3 4">
    <name type="scientific">Ruegeria sediminis</name>
    <dbReference type="NCBI Taxonomy" id="2583820"/>
    <lineage>
        <taxon>Bacteria</taxon>
        <taxon>Pseudomonadati</taxon>
        <taxon>Pseudomonadota</taxon>
        <taxon>Alphaproteobacteria</taxon>
        <taxon>Rhodobacterales</taxon>
        <taxon>Roseobacteraceae</taxon>
        <taxon>Ruegeria</taxon>
    </lineage>
</organism>
<accession>A0ABY2WUA4</accession>
<dbReference type="Gene3D" id="3.40.50.11010">
    <property type="match status" value="1"/>
</dbReference>
<dbReference type="RefSeq" id="WP_138844186.1">
    <property type="nucleotide sequence ID" value="NZ_VCPD01000006.1"/>
</dbReference>
<gene>
    <name evidence="3" type="ORF">FGK63_16285</name>
</gene>
<proteinExistence type="predicted"/>
<dbReference type="EMBL" id="VCPD01000006">
    <property type="protein sequence ID" value="TMV05600.1"/>
    <property type="molecule type" value="Genomic_DNA"/>
</dbReference>
<dbReference type="InterPro" id="IPR054299">
    <property type="entry name" value="GumK_N"/>
</dbReference>
<sequence>MKRAVLLTGHFPQQKRRPSLLWVSDALQAMGLHVTFVTVGYSWLSRLTGDRRLAALDSPAETGTRHVGKSLTTVFGYAPIHPVRSPLDPLLDPLHGLFPAYWAPRLKVPLAAADLVLVESGAPVMLAPLARRLAPRARLIYRVNDDIRLLNPPGVLLRAEARNARVFDRISTPSPHLAQRFRHPNVTLDPMGIPRAALSQSRPDPFPDRAEFQAVCAGTTQIDLAALARIAEARPNWRLHVLGRLKASPPHRPNLIFHGEQGFETTLAHVAHADIGLAPYVDRPGIEYQTTNSNRILLYRHFGLPILGPDRLCHPSVPAIIGYGQRDALGRCETWIRQPEILPDWSDLARSLAQNDETVPPELSPTSPPSAT</sequence>
<dbReference type="Proteomes" id="UP001193035">
    <property type="component" value="Unassembled WGS sequence"/>
</dbReference>
<name>A0ABY2WUA4_9RHOB</name>
<evidence type="ECO:0000313" key="4">
    <source>
        <dbReference type="Proteomes" id="UP001193035"/>
    </source>
</evidence>
<feature type="region of interest" description="Disordered" evidence="1">
    <location>
        <begin position="353"/>
        <end position="372"/>
    </location>
</feature>
<feature type="domain" description="Glucuronosyltransferase GumK N-terminal" evidence="2">
    <location>
        <begin position="6"/>
        <end position="173"/>
    </location>
</feature>
<dbReference type="Pfam" id="PF22059">
    <property type="entry name" value="GumK_N"/>
    <property type="match status" value="1"/>
</dbReference>
<feature type="compositionally biased region" description="Pro residues" evidence="1">
    <location>
        <begin position="362"/>
        <end position="372"/>
    </location>
</feature>
<protein>
    <submittedName>
        <fullName evidence="3">Glycosyltransferase family 4 protein</fullName>
    </submittedName>
</protein>
<evidence type="ECO:0000259" key="2">
    <source>
        <dbReference type="Pfam" id="PF22059"/>
    </source>
</evidence>
<dbReference type="Gene3D" id="3.40.50.2000">
    <property type="entry name" value="Glycogen Phosphorylase B"/>
    <property type="match status" value="1"/>
</dbReference>